<feature type="region of interest" description="Disordered" evidence="3">
    <location>
        <begin position="513"/>
        <end position="545"/>
    </location>
</feature>
<dbReference type="PANTHER" id="PTHR28663:SF1">
    <property type="entry name" value="CILIA- AND FLAGELLA- ASSOCIATED PROTEIN 210"/>
    <property type="match status" value="1"/>
</dbReference>
<organism evidence="5 6">
    <name type="scientific">Geotrypetes seraphini</name>
    <name type="common">Gaboon caecilian</name>
    <name type="synonym">Caecilia seraphini</name>
    <dbReference type="NCBI Taxonomy" id="260995"/>
    <lineage>
        <taxon>Eukaryota</taxon>
        <taxon>Metazoa</taxon>
        <taxon>Chordata</taxon>
        <taxon>Craniata</taxon>
        <taxon>Vertebrata</taxon>
        <taxon>Euteleostomi</taxon>
        <taxon>Amphibia</taxon>
        <taxon>Gymnophiona</taxon>
        <taxon>Geotrypetes</taxon>
    </lineage>
</organism>
<name>A0A6P8QZC8_GEOSA</name>
<evidence type="ECO:0000256" key="1">
    <source>
        <dbReference type="ARBA" id="ARBA00023054"/>
    </source>
</evidence>
<accession>A0A6P8QZC8</accession>
<dbReference type="InParanoid" id="A0A6P8QZC8"/>
<dbReference type="AlphaFoldDB" id="A0A6P8QZC8"/>
<dbReference type="GeneID" id="117360826"/>
<feature type="domain" description="Trichohyalin-plectin-homology" evidence="4">
    <location>
        <begin position="147"/>
        <end position="480"/>
    </location>
</feature>
<keyword evidence="5" id="KW-1185">Reference proteome</keyword>
<evidence type="ECO:0000313" key="5">
    <source>
        <dbReference type="Proteomes" id="UP000515159"/>
    </source>
</evidence>
<dbReference type="InterPro" id="IPR043597">
    <property type="entry name" value="TPH_dom"/>
</dbReference>
<protein>
    <submittedName>
        <fullName evidence="6">Coiled-coil domain-containing protein 173 isoform X1</fullName>
    </submittedName>
</protein>
<gene>
    <name evidence="6" type="primary">CCDC173</name>
</gene>
<feature type="coiled-coil region" evidence="2">
    <location>
        <begin position="237"/>
        <end position="265"/>
    </location>
</feature>
<evidence type="ECO:0000313" key="6">
    <source>
        <dbReference type="RefSeq" id="XP_033801165.1"/>
    </source>
</evidence>
<evidence type="ECO:0000259" key="4">
    <source>
        <dbReference type="Pfam" id="PF13868"/>
    </source>
</evidence>
<reference evidence="6" key="1">
    <citation type="submission" date="2025-08" db="UniProtKB">
        <authorList>
            <consortium name="RefSeq"/>
        </authorList>
    </citation>
    <scope>IDENTIFICATION</scope>
</reference>
<feature type="coiled-coil region" evidence="2">
    <location>
        <begin position="98"/>
        <end position="142"/>
    </location>
</feature>
<dbReference type="CTD" id="129881"/>
<keyword evidence="1 2" id="KW-0175">Coiled coil</keyword>
<evidence type="ECO:0000256" key="3">
    <source>
        <dbReference type="SAM" id="MobiDB-lite"/>
    </source>
</evidence>
<proteinExistence type="predicted"/>
<dbReference type="OrthoDB" id="331765at2759"/>
<evidence type="ECO:0000256" key="2">
    <source>
        <dbReference type="SAM" id="Coils"/>
    </source>
</evidence>
<dbReference type="Proteomes" id="UP000515159">
    <property type="component" value="Chromosome 5"/>
</dbReference>
<dbReference type="PANTHER" id="PTHR28663">
    <property type="entry name" value="COILED-COIL DOMAIN-CONTAINING PROTEIN 173"/>
    <property type="match status" value="1"/>
</dbReference>
<dbReference type="FunCoup" id="A0A6P8QZC8">
    <property type="interactions" value="110"/>
</dbReference>
<feature type="region of interest" description="Disordered" evidence="3">
    <location>
        <begin position="1"/>
        <end position="24"/>
    </location>
</feature>
<dbReference type="GO" id="GO:0005879">
    <property type="term" value="C:axonemal microtubule"/>
    <property type="evidence" value="ECO:0007669"/>
    <property type="project" value="TreeGrafter"/>
</dbReference>
<dbReference type="RefSeq" id="XP_033801165.1">
    <property type="nucleotide sequence ID" value="XM_033945274.1"/>
</dbReference>
<sequence>MSTTSTSVVQYGRRKGWQRENTEEELSKIAPTGELISKGIDLRQVTVLPKQEWERIQDKLNNPDKELKRILAEVKEKKDLHLRSKEVVKNWTNTITGQRQKRLSFKKLREEREEKEKQNIDLEEAKYQAEKRREAIENAQLKQYYMTDRIKNFHSGLLLTQVMKEREAQIELKKKMDLIYKKKEQEPEGCLLKERRTEHERFLARKAEYDDLLEQIEQHIYLKKLEKQDNIKEGKEIQRMTRLYEQEMQQKHEQKQQEKMEQMKAYRAYVTDRDLLRALEKQNIEEEDEKIRLFVKAKQNLLKLRKEKEMEIQRNVESHRNRISEFLFEQLKEKLENEDERIARSVAELEENKEQENRRKEEKQKRDLKAIAEHREAMRQRKEKQEKEDKLQAVQNLQAIQEADWYFLEQQKEKMKKVKDDCMEQQNYIIQQMVDKKTKLRLTKEADRDYERQNEAVRILEEKRFQEYAQDVINSALRASQNPYPLLQAARAAIGGGHGRAYLERGSSQLSYQSQGTAELPTYHGTTTEEIKNISDTKDNQNAKK</sequence>
<dbReference type="Pfam" id="PF13868">
    <property type="entry name" value="TPH"/>
    <property type="match status" value="1"/>
</dbReference>
<feature type="coiled-coil region" evidence="2">
    <location>
        <begin position="328"/>
        <end position="463"/>
    </location>
</feature>
<dbReference type="KEGG" id="gsh:117360826"/>
<dbReference type="InterPro" id="IPR039986">
    <property type="entry name" value="CFAP210"/>
</dbReference>
<feature type="compositionally biased region" description="Basic and acidic residues" evidence="3">
    <location>
        <begin position="527"/>
        <end position="545"/>
    </location>
</feature>